<keyword evidence="2" id="KW-1185">Reference proteome</keyword>
<evidence type="ECO:0000313" key="1">
    <source>
        <dbReference type="EMBL" id="SOX53448.1"/>
    </source>
</evidence>
<protein>
    <submittedName>
        <fullName evidence="1">Uncharacterized protein</fullName>
    </submittedName>
</protein>
<organism evidence="1 2">
    <name type="scientific">Mycobacterium ahvazicum</name>
    <dbReference type="NCBI Taxonomy" id="1964395"/>
    <lineage>
        <taxon>Bacteria</taxon>
        <taxon>Bacillati</taxon>
        <taxon>Actinomycetota</taxon>
        <taxon>Actinomycetes</taxon>
        <taxon>Mycobacteriales</taxon>
        <taxon>Mycobacteriaceae</taxon>
        <taxon>Mycobacterium</taxon>
        <taxon>Mycobacterium simiae complex</taxon>
    </lineage>
</organism>
<dbReference type="RefSeq" id="WP_096286695.1">
    <property type="nucleotide sequence ID" value="NZ_FXEG02000002.1"/>
</dbReference>
<name>A0A2K4Y9H8_9MYCO</name>
<reference evidence="1" key="1">
    <citation type="submission" date="2018-01" db="EMBL/GenBank/DDBJ databases">
        <authorList>
            <consortium name="Urmite Genomes"/>
        </authorList>
    </citation>
    <scope>NUCLEOTIDE SEQUENCE [LARGE SCALE GENOMIC DNA]</scope>
    <source>
        <strain evidence="1">AFP003</strain>
    </source>
</reference>
<evidence type="ECO:0000313" key="2">
    <source>
        <dbReference type="Proteomes" id="UP000236318"/>
    </source>
</evidence>
<sequence length="120" mass="13478">MSECNGTVRRITSNSLRLSGIELRYVLTWQLALHGAATIPDLIQALAHHNFDAGERPSKSISDALRWEIRYVRVVRLARGRYGPGWMPRGTEHRIHQRVLALRARAESLRGGQIVGSLIA</sequence>
<gene>
    <name evidence="1" type="ORF">MAAFP003_2122</name>
</gene>
<accession>A0A2K4Y9H8</accession>
<dbReference type="AlphaFoldDB" id="A0A2K4Y9H8"/>
<dbReference type="EMBL" id="FXEG02000002">
    <property type="protein sequence ID" value="SOX53448.1"/>
    <property type="molecule type" value="Genomic_DNA"/>
</dbReference>
<comment type="caution">
    <text evidence="1">The sequence shown here is derived from an EMBL/GenBank/DDBJ whole genome shotgun (WGS) entry which is preliminary data.</text>
</comment>
<dbReference type="Proteomes" id="UP000236318">
    <property type="component" value="Unassembled WGS sequence"/>
</dbReference>
<dbReference type="OrthoDB" id="4639475at2"/>
<proteinExistence type="predicted"/>